<dbReference type="EMBL" id="SMAB01000033">
    <property type="protein sequence ID" value="TCS77845.1"/>
    <property type="molecule type" value="Genomic_DNA"/>
</dbReference>
<name>A0A4R3K550_9BACI</name>
<feature type="domain" description="SHOCT" evidence="1">
    <location>
        <begin position="56"/>
        <end position="79"/>
    </location>
</feature>
<accession>A0A4R3K550</accession>
<reference evidence="2 3" key="1">
    <citation type="submission" date="2019-03" db="EMBL/GenBank/DDBJ databases">
        <title>Genomic Encyclopedia of Type Strains, Phase IV (KMG-IV): sequencing the most valuable type-strain genomes for metagenomic binning, comparative biology and taxonomic classification.</title>
        <authorList>
            <person name="Goeker M."/>
        </authorList>
    </citation>
    <scope>NUCLEOTIDE SEQUENCE [LARGE SCALE GENOMIC DNA]</scope>
    <source>
        <strain evidence="2 3">DSM 23802</strain>
    </source>
</reference>
<gene>
    <name evidence="2" type="ORF">EDD72_13313</name>
</gene>
<evidence type="ECO:0000313" key="3">
    <source>
        <dbReference type="Proteomes" id="UP000295788"/>
    </source>
</evidence>
<dbReference type="AlphaFoldDB" id="A0A4R3K550"/>
<protein>
    <submittedName>
        <fullName evidence="2">Putative oligomerization/nucleic acid binding protein</fullName>
    </submittedName>
</protein>
<keyword evidence="3" id="KW-1185">Reference proteome</keyword>
<dbReference type="InterPro" id="IPR018649">
    <property type="entry name" value="SHOCT"/>
</dbReference>
<evidence type="ECO:0000313" key="2">
    <source>
        <dbReference type="EMBL" id="TCS77845.1"/>
    </source>
</evidence>
<evidence type="ECO:0000259" key="1">
    <source>
        <dbReference type="Pfam" id="PF09851"/>
    </source>
</evidence>
<dbReference type="Pfam" id="PF09851">
    <property type="entry name" value="SHOCT"/>
    <property type="match status" value="1"/>
</dbReference>
<sequence>MLNLILTVIVAYYLVKTGDLFKLIKLAKKFIVDLFVSLKKETESATATQTQQAVNPIEILKIRYAKGEISESEFEKMRRIF</sequence>
<dbReference type="Proteomes" id="UP000295788">
    <property type="component" value="Unassembled WGS sequence"/>
</dbReference>
<comment type="caution">
    <text evidence="2">The sequence shown here is derived from an EMBL/GenBank/DDBJ whole genome shotgun (WGS) entry which is preliminary data.</text>
</comment>
<proteinExistence type="predicted"/>
<organism evidence="2 3">
    <name type="scientific">Tepidibacillus fermentans</name>
    <dbReference type="NCBI Taxonomy" id="1281767"/>
    <lineage>
        <taxon>Bacteria</taxon>
        <taxon>Bacillati</taxon>
        <taxon>Bacillota</taxon>
        <taxon>Bacilli</taxon>
        <taxon>Bacillales</taxon>
        <taxon>Bacillaceae</taxon>
        <taxon>Tepidibacillus</taxon>
    </lineage>
</organism>
<dbReference type="RefSeq" id="WP_132770793.1">
    <property type="nucleotide sequence ID" value="NZ_SMAB01000033.1"/>
</dbReference>